<evidence type="ECO:0000313" key="13">
    <source>
        <dbReference type="Proteomes" id="UP000318582"/>
    </source>
</evidence>
<evidence type="ECO:0000256" key="4">
    <source>
        <dbReference type="ARBA" id="ARBA00022737"/>
    </source>
</evidence>
<comment type="caution">
    <text evidence="12">The sequence shown here is derived from an EMBL/GenBank/DDBJ whole genome shotgun (WGS) entry which is preliminary data.</text>
</comment>
<keyword evidence="7 9" id="KW-1133">Transmembrane helix</keyword>
<dbReference type="CDD" id="cd18580">
    <property type="entry name" value="ABC_6TM_ABCC_D2"/>
    <property type="match status" value="1"/>
</dbReference>
<feature type="transmembrane region" description="Helical" evidence="9">
    <location>
        <begin position="215"/>
        <end position="234"/>
    </location>
</feature>
<feature type="domain" description="ABC transmembrane type-1" evidence="11">
    <location>
        <begin position="94"/>
        <end position="378"/>
    </location>
</feature>
<dbReference type="InterPro" id="IPR003439">
    <property type="entry name" value="ABC_transporter-like_ATP-bd"/>
</dbReference>
<dbReference type="GO" id="GO:0000329">
    <property type="term" value="C:fungal-type vacuole membrane"/>
    <property type="evidence" value="ECO:0007669"/>
    <property type="project" value="UniProtKB-ARBA"/>
</dbReference>
<dbReference type="Pfam" id="PF00664">
    <property type="entry name" value="ABC_membrane"/>
    <property type="match status" value="2"/>
</dbReference>
<evidence type="ECO:0000256" key="8">
    <source>
        <dbReference type="ARBA" id="ARBA00023136"/>
    </source>
</evidence>
<proteinExistence type="predicted"/>
<evidence type="ECO:0000313" key="12">
    <source>
        <dbReference type="EMBL" id="TPX56689.1"/>
    </source>
</evidence>
<keyword evidence="2" id="KW-0813">Transport</keyword>
<dbReference type="InterPro" id="IPR011527">
    <property type="entry name" value="ABC1_TM_dom"/>
</dbReference>
<keyword evidence="13" id="KW-1185">Reference proteome</keyword>
<name>A0A507DY22_9FUNG</name>
<dbReference type="Pfam" id="PF00005">
    <property type="entry name" value="ABC_tran"/>
    <property type="match status" value="2"/>
</dbReference>
<dbReference type="Proteomes" id="UP000318582">
    <property type="component" value="Unassembled WGS sequence"/>
</dbReference>
<dbReference type="GO" id="GO:0016887">
    <property type="term" value="F:ATP hydrolysis activity"/>
    <property type="evidence" value="ECO:0007669"/>
    <property type="project" value="InterPro"/>
</dbReference>
<keyword evidence="5" id="KW-0547">Nucleotide-binding</keyword>
<dbReference type="CDD" id="cd03250">
    <property type="entry name" value="ABCC_MRP_domain1"/>
    <property type="match status" value="1"/>
</dbReference>
<feature type="transmembrane region" description="Helical" evidence="9">
    <location>
        <begin position="910"/>
        <end position="929"/>
    </location>
</feature>
<feature type="transmembrane region" description="Helical" evidence="9">
    <location>
        <begin position="771"/>
        <end position="793"/>
    </location>
</feature>
<organism evidence="12 13">
    <name type="scientific">Powellomyces hirtus</name>
    <dbReference type="NCBI Taxonomy" id="109895"/>
    <lineage>
        <taxon>Eukaryota</taxon>
        <taxon>Fungi</taxon>
        <taxon>Fungi incertae sedis</taxon>
        <taxon>Chytridiomycota</taxon>
        <taxon>Chytridiomycota incertae sedis</taxon>
        <taxon>Chytridiomycetes</taxon>
        <taxon>Spizellomycetales</taxon>
        <taxon>Powellomycetaceae</taxon>
        <taxon>Powellomyces</taxon>
    </lineage>
</organism>
<accession>A0A507DY22</accession>
<evidence type="ECO:0000256" key="9">
    <source>
        <dbReference type="SAM" id="Phobius"/>
    </source>
</evidence>
<feature type="transmembrane region" description="Helical" evidence="9">
    <location>
        <begin position="343"/>
        <end position="363"/>
    </location>
</feature>
<reference evidence="12 13" key="1">
    <citation type="journal article" date="2019" name="Sci. Rep.">
        <title>Comparative genomics of chytrid fungi reveal insights into the obligate biotrophic and pathogenic lifestyle of Synchytrium endobioticum.</title>
        <authorList>
            <person name="van de Vossenberg B.T.L.H."/>
            <person name="Warris S."/>
            <person name="Nguyen H.D.T."/>
            <person name="van Gent-Pelzer M.P.E."/>
            <person name="Joly D.L."/>
            <person name="van de Geest H.C."/>
            <person name="Bonants P.J.M."/>
            <person name="Smith D.S."/>
            <person name="Levesque C.A."/>
            <person name="van der Lee T.A.J."/>
        </authorList>
    </citation>
    <scope>NUCLEOTIDE SEQUENCE [LARGE SCALE GENOMIC DNA]</scope>
    <source>
        <strain evidence="12 13">CBS 809.83</strain>
    </source>
</reference>
<dbReference type="Gene3D" id="1.20.1560.10">
    <property type="entry name" value="ABC transporter type 1, transmembrane domain"/>
    <property type="match status" value="2"/>
</dbReference>
<dbReference type="InterPro" id="IPR044726">
    <property type="entry name" value="ABCC_6TM_D2"/>
</dbReference>
<dbReference type="SMART" id="SM00382">
    <property type="entry name" value="AAA"/>
    <property type="match status" value="2"/>
</dbReference>
<sequence>MIKTTNTSYDAGFVKRNLVSYLTLSWITPVLGRGRKRALQTEDLPDFAPENSAHDASNVLAPFWKQYYDSTQSANVPPPRFGLALCRIFLWQFAICFILHAINVACAIIMPVLINQVVKAVDPTADHSTLLIQNIYGWAFLYGGLSILATFATYTRGAVDLDMQIGLKAVIIGAVYRKSLRLSPRARLAFDAGKINSFVNVDVTAITRFSRATTAGCACVAQVAAAMTFIARVLGVTTYLTAGAYFALSILVMRLVPLVLKHQKTYMAQLDAKTKALRELVYGIRPLKMEGADRKEGDAIEGIRQAQLKALVNMVVWFGVFFLTVILQQDAIPTITIIGFDRFGGVITAANVFSVLGLLAALIEPSAVAADAAVGIVQTLPSVKRIAAFLLADEVHPNEITHIAKLDATNRDHPAVKLQSASFSWDAKPVTPEAASSESTRAAKHDKHDILTDEDTEMVMIKDADGKPSMKLGKFGDVAASPKTNHDNAVLALKNLSLSIPRGSLVAVVGPVGSGKSSLLSALVGGRRHVEGTAVVTGSVGYCAQEAWILSGTLEENIAGFSTNHGSSNSSAVQSAVRAVCLDADLKVMPHGLGTRIGERGISCSGGQRARIALARAIVSNPDIYLLDDPLAALDVQVGRAVFEQAICGTMRGKTVIVATHQLHLLPHFDTVVVMKECRIAESGPFEQLNRNPDSLLASMMRSYTLDKKSDAAEGDGGTTDVGSRTDMTTLEKEAKEACKEYENQLAVAEDRREGTVKFHIYLAYFKSAGLLYALVPLILFPISVAALAMSHISLVIWSENKWGWTGDQYFTLYYSIGIVKATVALFQVAALFTLCYKAAVTYHQNALGGLIRAPITWFADQPAGRILNRMTADVQQLDFWFAPLMVNFVVVNLNSLIANLVTLAYGSPYLVIVFVVLGVPSVYAFRFFQTSYRELKRLSSIMQSPLSAHVSETQSGIPSIKAYQWEDRFVARQETTTDLANRALLLTQSARFWISLRLSLASAIIMFVSLLLAGSGVVTGGQVGLLLVSAIQIGALINVTLLLWGEVEGSFNVVERLDHYANNLPVEKWDGPDKVPPSWPEAGHIAITNLVIQYPDSATPVLNNLSLTIPAGSKIAIVGRTGSGKSTLMLALFRLLEASAGTIHIDGHDIAKLDLQLLRSRLQIIPQDPVLFSGSFRSNMDRYGLYPDDEIWRALDHAGMKDHVAALDKQLDAEVTEGGSNLSSGQRQLIVLAKAILSRSKILVMDEATAAVDRQADERIQRMITTLFRNTTVLCIAHRLNTIADFDRVLVLDGTGALAEYDTPHTLLNTPGSLFRDLVDATGPANAAIINDIARRHYDQDERAPALVPHVTH</sequence>
<dbReference type="GO" id="GO:0140359">
    <property type="term" value="F:ABC-type transporter activity"/>
    <property type="evidence" value="ECO:0007669"/>
    <property type="project" value="InterPro"/>
</dbReference>
<dbReference type="PROSITE" id="PS50929">
    <property type="entry name" value="ABC_TM1F"/>
    <property type="match status" value="2"/>
</dbReference>
<evidence type="ECO:0000259" key="11">
    <source>
        <dbReference type="PROSITE" id="PS50929"/>
    </source>
</evidence>
<evidence type="ECO:0000256" key="7">
    <source>
        <dbReference type="ARBA" id="ARBA00022989"/>
    </source>
</evidence>
<feature type="domain" description="ABC transmembrane type-1" evidence="11">
    <location>
        <begin position="769"/>
        <end position="1050"/>
    </location>
</feature>
<dbReference type="SUPFAM" id="SSF90123">
    <property type="entry name" value="ABC transporter transmembrane region"/>
    <property type="match status" value="2"/>
</dbReference>
<dbReference type="EMBL" id="QEAQ01000067">
    <property type="protein sequence ID" value="TPX56689.1"/>
    <property type="molecule type" value="Genomic_DNA"/>
</dbReference>
<feature type="domain" description="ABC transporter" evidence="10">
    <location>
        <begin position="473"/>
        <end position="702"/>
    </location>
</feature>
<dbReference type="InterPro" id="IPR050173">
    <property type="entry name" value="ABC_transporter_C-like"/>
</dbReference>
<evidence type="ECO:0000256" key="2">
    <source>
        <dbReference type="ARBA" id="ARBA00022448"/>
    </source>
</evidence>
<feature type="transmembrane region" description="Helical" evidence="9">
    <location>
        <begin position="813"/>
        <end position="837"/>
    </location>
</feature>
<feature type="transmembrane region" description="Helical" evidence="9">
    <location>
        <begin position="999"/>
        <end position="1019"/>
    </location>
</feature>
<dbReference type="PANTHER" id="PTHR24223">
    <property type="entry name" value="ATP-BINDING CASSETTE SUB-FAMILY C"/>
    <property type="match status" value="1"/>
</dbReference>
<evidence type="ECO:0000256" key="3">
    <source>
        <dbReference type="ARBA" id="ARBA00022692"/>
    </source>
</evidence>
<evidence type="ECO:0000256" key="1">
    <source>
        <dbReference type="ARBA" id="ARBA00004128"/>
    </source>
</evidence>
<dbReference type="PANTHER" id="PTHR24223:SF443">
    <property type="entry name" value="MULTIDRUG-RESISTANCE LIKE PROTEIN 1, ISOFORM I"/>
    <property type="match status" value="1"/>
</dbReference>
<gene>
    <name evidence="12" type="ORF">PhCBS80983_g04349</name>
</gene>
<keyword evidence="8 9" id="KW-0472">Membrane</keyword>
<dbReference type="SUPFAM" id="SSF52540">
    <property type="entry name" value="P-loop containing nucleoside triphosphate hydrolases"/>
    <property type="match status" value="2"/>
</dbReference>
<evidence type="ECO:0000256" key="5">
    <source>
        <dbReference type="ARBA" id="ARBA00022741"/>
    </source>
</evidence>
<keyword evidence="6" id="KW-0067">ATP-binding</keyword>
<dbReference type="STRING" id="109895.A0A507DY22"/>
<feature type="transmembrane region" description="Helical" evidence="9">
    <location>
        <begin position="240"/>
        <end position="260"/>
    </location>
</feature>
<dbReference type="FunFam" id="3.40.50.300:FF:000838">
    <property type="entry name" value="ABC multidrug transporter (Eurofung)"/>
    <property type="match status" value="1"/>
</dbReference>
<dbReference type="InterPro" id="IPR017871">
    <property type="entry name" value="ABC_transporter-like_CS"/>
</dbReference>
<comment type="subcellular location">
    <subcellularLocation>
        <location evidence="1">Vacuole membrane</location>
        <topology evidence="1">Multi-pass membrane protein</topology>
    </subcellularLocation>
</comment>
<dbReference type="InterPro" id="IPR036640">
    <property type="entry name" value="ABC1_TM_sf"/>
</dbReference>
<protein>
    <recommendedName>
        <fullName evidence="14">P-loop containing nucleoside triphosphate hydrolase protein</fullName>
    </recommendedName>
</protein>
<evidence type="ECO:0000259" key="10">
    <source>
        <dbReference type="PROSITE" id="PS50893"/>
    </source>
</evidence>
<dbReference type="PROSITE" id="PS50893">
    <property type="entry name" value="ABC_TRANSPORTER_2"/>
    <property type="match status" value="2"/>
</dbReference>
<dbReference type="Gene3D" id="3.40.50.300">
    <property type="entry name" value="P-loop containing nucleotide triphosphate hydrolases"/>
    <property type="match status" value="2"/>
</dbReference>
<dbReference type="CDD" id="cd03244">
    <property type="entry name" value="ABCC_MRP_domain2"/>
    <property type="match status" value="1"/>
</dbReference>
<evidence type="ECO:0008006" key="14">
    <source>
        <dbReference type="Google" id="ProtNLM"/>
    </source>
</evidence>
<dbReference type="InterPro" id="IPR003593">
    <property type="entry name" value="AAA+_ATPase"/>
</dbReference>
<feature type="transmembrane region" description="Helical" evidence="9">
    <location>
        <begin position="880"/>
        <end position="898"/>
    </location>
</feature>
<evidence type="ECO:0000256" key="6">
    <source>
        <dbReference type="ARBA" id="ARBA00022840"/>
    </source>
</evidence>
<dbReference type="FunFam" id="3.40.50.300:FF:000997">
    <property type="entry name" value="Multidrug resistance-associated protein 1"/>
    <property type="match status" value="1"/>
</dbReference>
<keyword evidence="4" id="KW-0677">Repeat</keyword>
<dbReference type="PROSITE" id="PS00211">
    <property type="entry name" value="ABC_TRANSPORTER_1"/>
    <property type="match status" value="2"/>
</dbReference>
<dbReference type="InterPro" id="IPR027417">
    <property type="entry name" value="P-loop_NTPase"/>
</dbReference>
<feature type="transmembrane region" description="Helical" evidence="9">
    <location>
        <begin position="135"/>
        <end position="154"/>
    </location>
</feature>
<feature type="transmembrane region" description="Helical" evidence="9">
    <location>
        <begin position="310"/>
        <end position="328"/>
    </location>
</feature>
<keyword evidence="3 9" id="KW-0812">Transmembrane</keyword>
<feature type="transmembrane region" description="Helical" evidence="9">
    <location>
        <begin position="88"/>
        <end position="115"/>
    </location>
</feature>
<feature type="domain" description="ABC transporter" evidence="10">
    <location>
        <begin position="1086"/>
        <end position="1321"/>
    </location>
</feature>
<dbReference type="GO" id="GO:0005524">
    <property type="term" value="F:ATP binding"/>
    <property type="evidence" value="ECO:0007669"/>
    <property type="project" value="UniProtKB-KW"/>
</dbReference>